<evidence type="ECO:0000313" key="2">
    <source>
        <dbReference type="Proteomes" id="UP000830167"/>
    </source>
</evidence>
<name>A0ABY4CPA1_9BACL</name>
<dbReference type="EMBL" id="CP089291">
    <property type="protein sequence ID" value="UOF91023.1"/>
    <property type="molecule type" value="Genomic_DNA"/>
</dbReference>
<protein>
    <recommendedName>
        <fullName evidence="3">Transposase</fullName>
    </recommendedName>
</protein>
<reference evidence="1" key="1">
    <citation type="submission" date="2021-12" db="EMBL/GenBank/DDBJ databases">
        <title>Alicyclobacillaceae gen. nov., sp. nov., isolated from chalcocite enrichment system.</title>
        <authorList>
            <person name="Jiang Z."/>
        </authorList>
    </citation>
    <scope>NUCLEOTIDE SEQUENCE</scope>
    <source>
        <strain evidence="1">MYW30-H2</strain>
    </source>
</reference>
<proteinExistence type="predicted"/>
<accession>A0ABY4CPA1</accession>
<sequence>MKSEQIDKLRKKEALYKQQIQELYPAHDLKALGAVRYYQEQLKEVQLQLGWHLAKEHDQKSLKRVNTWCSD</sequence>
<dbReference type="Proteomes" id="UP000830167">
    <property type="component" value="Chromosome"/>
</dbReference>
<gene>
    <name evidence="1" type="ORF">LSG31_01715</name>
</gene>
<evidence type="ECO:0000313" key="1">
    <source>
        <dbReference type="EMBL" id="UOF91023.1"/>
    </source>
</evidence>
<organism evidence="1 2">
    <name type="scientific">Fodinisporobacter ferrooxydans</name>
    <dbReference type="NCBI Taxonomy" id="2901836"/>
    <lineage>
        <taxon>Bacteria</taxon>
        <taxon>Bacillati</taxon>
        <taxon>Bacillota</taxon>
        <taxon>Bacilli</taxon>
        <taxon>Bacillales</taxon>
        <taxon>Alicyclobacillaceae</taxon>
        <taxon>Fodinisporobacter</taxon>
    </lineage>
</organism>
<dbReference type="RefSeq" id="WP_347437717.1">
    <property type="nucleotide sequence ID" value="NZ_CP089291.1"/>
</dbReference>
<keyword evidence="2" id="KW-1185">Reference proteome</keyword>
<evidence type="ECO:0008006" key="3">
    <source>
        <dbReference type="Google" id="ProtNLM"/>
    </source>
</evidence>